<proteinExistence type="predicted"/>
<evidence type="ECO:0000313" key="1">
    <source>
        <dbReference type="EMBL" id="JAD37978.1"/>
    </source>
</evidence>
<accession>A0A0A8ZJU5</accession>
<name>A0A0A8ZJU5_ARUDO</name>
<protein>
    <submittedName>
        <fullName evidence="1">Uncharacterized protein</fullName>
    </submittedName>
</protein>
<dbReference type="EMBL" id="GBRH01259917">
    <property type="protein sequence ID" value="JAD37978.1"/>
    <property type="molecule type" value="Transcribed_RNA"/>
</dbReference>
<organism evidence="1">
    <name type="scientific">Arundo donax</name>
    <name type="common">Giant reed</name>
    <name type="synonym">Donax arundinaceus</name>
    <dbReference type="NCBI Taxonomy" id="35708"/>
    <lineage>
        <taxon>Eukaryota</taxon>
        <taxon>Viridiplantae</taxon>
        <taxon>Streptophyta</taxon>
        <taxon>Embryophyta</taxon>
        <taxon>Tracheophyta</taxon>
        <taxon>Spermatophyta</taxon>
        <taxon>Magnoliopsida</taxon>
        <taxon>Liliopsida</taxon>
        <taxon>Poales</taxon>
        <taxon>Poaceae</taxon>
        <taxon>PACMAD clade</taxon>
        <taxon>Arundinoideae</taxon>
        <taxon>Arundineae</taxon>
        <taxon>Arundo</taxon>
    </lineage>
</organism>
<reference evidence="1" key="2">
    <citation type="journal article" date="2015" name="Data Brief">
        <title>Shoot transcriptome of the giant reed, Arundo donax.</title>
        <authorList>
            <person name="Barrero R.A."/>
            <person name="Guerrero F.D."/>
            <person name="Moolhuijzen P."/>
            <person name="Goolsby J.A."/>
            <person name="Tidwell J."/>
            <person name="Bellgard S.E."/>
            <person name="Bellgard M.I."/>
        </authorList>
    </citation>
    <scope>NUCLEOTIDE SEQUENCE</scope>
    <source>
        <tissue evidence="1">Shoot tissue taken approximately 20 cm above the soil surface</tissue>
    </source>
</reference>
<sequence length="64" mass="7777">MYDTRWQKWRAYYTREEMEPSNFAQPTISAVINQPVMDAAKIRNPLSPTRRLHRWMTINRQRPA</sequence>
<dbReference type="AlphaFoldDB" id="A0A0A8ZJU5"/>
<reference evidence="1" key="1">
    <citation type="submission" date="2014-09" db="EMBL/GenBank/DDBJ databases">
        <authorList>
            <person name="Magalhaes I.L.F."/>
            <person name="Oliveira U."/>
            <person name="Santos F.R."/>
            <person name="Vidigal T.H.D.A."/>
            <person name="Brescovit A.D."/>
            <person name="Santos A.J."/>
        </authorList>
    </citation>
    <scope>NUCLEOTIDE SEQUENCE</scope>
    <source>
        <tissue evidence="1">Shoot tissue taken approximately 20 cm above the soil surface</tissue>
    </source>
</reference>